<dbReference type="Proteomes" id="UP000886289">
    <property type="component" value="Unassembled WGS sequence"/>
</dbReference>
<gene>
    <name evidence="1" type="ORF">ENG63_07690</name>
</gene>
<proteinExistence type="predicted"/>
<dbReference type="AlphaFoldDB" id="A0A7C0U3F5"/>
<dbReference type="EMBL" id="DRBS01000287">
    <property type="protein sequence ID" value="HDD44723.1"/>
    <property type="molecule type" value="Genomic_DNA"/>
</dbReference>
<accession>A0A7C0U3F5</accession>
<sequence length="162" mass="18383">MITISDSYETKYVVKSDSTTVTERVTLKTTSTSIKKLDDLLYELFNGNKIDYCEVVIEENTENPTSYTISNIKPVGVENLNSGKYEISFEGFTVTTAGLVIKSEDVPNIKITPKVYFENNVTGKSVNYLELGTFYSVAEDNVELDSNDEIWFKMKFDFLRTT</sequence>
<organism evidence="1">
    <name type="scientific">Desulfofervidus auxilii</name>
    <dbReference type="NCBI Taxonomy" id="1621989"/>
    <lineage>
        <taxon>Bacteria</taxon>
        <taxon>Pseudomonadati</taxon>
        <taxon>Thermodesulfobacteriota</taxon>
        <taxon>Candidatus Desulfofervidia</taxon>
        <taxon>Candidatus Desulfofervidales</taxon>
        <taxon>Candidatus Desulfofervidaceae</taxon>
        <taxon>Candidatus Desulfofervidus</taxon>
    </lineage>
</organism>
<protein>
    <submittedName>
        <fullName evidence="1">Uncharacterized protein</fullName>
    </submittedName>
</protein>
<reference evidence="1" key="1">
    <citation type="journal article" date="2020" name="mSystems">
        <title>Genome- and Community-Level Interaction Insights into Carbon Utilization and Element Cycling Functions of Hydrothermarchaeota in Hydrothermal Sediment.</title>
        <authorList>
            <person name="Zhou Z."/>
            <person name="Liu Y."/>
            <person name="Xu W."/>
            <person name="Pan J."/>
            <person name="Luo Z.H."/>
            <person name="Li M."/>
        </authorList>
    </citation>
    <scope>NUCLEOTIDE SEQUENCE [LARGE SCALE GENOMIC DNA]</scope>
    <source>
        <strain evidence="1">HyVt-233</strain>
    </source>
</reference>
<name>A0A7C0U3F5_DESA2</name>
<evidence type="ECO:0000313" key="1">
    <source>
        <dbReference type="EMBL" id="HDD44723.1"/>
    </source>
</evidence>
<comment type="caution">
    <text evidence="1">The sequence shown here is derived from an EMBL/GenBank/DDBJ whole genome shotgun (WGS) entry which is preliminary data.</text>
</comment>